<dbReference type="Proteomes" id="UP000215127">
    <property type="component" value="Chromosome 3"/>
</dbReference>
<dbReference type="AlphaFoldDB" id="A0A1X7RNF0"/>
<sequence length="293" mass="32677">MDNRPSVRGVLQRIDRIIDQDDWRHDDEDVIISARGHGSLVAVILDSRPELRPNDSTKQQQVSANVRRLRELVWTESLLATNPVGYGEQREGKLPGWFQRQWRLLISWIGVTDSTSEAYLLASNKWAELDDFGDRRTGVKLIAVDAALLVRQNPSPIERLRRDIAGPLAIVHMQRTIDAMRIESKKQLHEDFKLKLADLLATLEHSQVTIQQSFASGSPLATALSGRGTQDSSLESAELPGSARSSITNLDDTIIQPRHERHLKRAAAGGGKARAKKIRLDQSSSHDAPVAEE</sequence>
<reference evidence="2 3" key="1">
    <citation type="submission" date="2016-06" db="EMBL/GenBank/DDBJ databases">
        <authorList>
            <person name="Kjaerup R.B."/>
            <person name="Dalgaard T.S."/>
            <person name="Juul-Madsen H.R."/>
        </authorList>
    </citation>
    <scope>NUCLEOTIDE SEQUENCE [LARGE SCALE GENOMIC DNA]</scope>
</reference>
<organism evidence="2 3">
    <name type="scientific">Zymoseptoria tritici (strain ST99CH_3D7)</name>
    <dbReference type="NCBI Taxonomy" id="1276538"/>
    <lineage>
        <taxon>Eukaryota</taxon>
        <taxon>Fungi</taxon>
        <taxon>Dikarya</taxon>
        <taxon>Ascomycota</taxon>
        <taxon>Pezizomycotina</taxon>
        <taxon>Dothideomycetes</taxon>
        <taxon>Dothideomycetidae</taxon>
        <taxon>Mycosphaerellales</taxon>
        <taxon>Mycosphaerellaceae</taxon>
        <taxon>Zymoseptoria</taxon>
    </lineage>
</organism>
<evidence type="ECO:0000256" key="1">
    <source>
        <dbReference type="SAM" id="MobiDB-lite"/>
    </source>
</evidence>
<evidence type="ECO:0000313" key="3">
    <source>
        <dbReference type="Proteomes" id="UP000215127"/>
    </source>
</evidence>
<protein>
    <submittedName>
        <fullName evidence="2">Uncharacterized protein</fullName>
    </submittedName>
</protein>
<accession>A0A1X7RNF0</accession>
<dbReference type="EMBL" id="LT853694">
    <property type="protein sequence ID" value="SMQ48929.1"/>
    <property type="molecule type" value="Genomic_DNA"/>
</dbReference>
<feature type="region of interest" description="Disordered" evidence="1">
    <location>
        <begin position="220"/>
        <end position="293"/>
    </location>
</feature>
<gene>
    <name evidence="2" type="ORF">ZT3D7_G4079</name>
</gene>
<keyword evidence="3" id="KW-1185">Reference proteome</keyword>
<evidence type="ECO:0000313" key="2">
    <source>
        <dbReference type="EMBL" id="SMQ48929.1"/>
    </source>
</evidence>
<proteinExistence type="predicted"/>
<name>A0A1X7RNF0_ZYMT9</name>